<sequence length="65" mass="7278">MVSDIDSRSRESAPDSAESFQLGRMWRVDELFASSAGVVIVPGRPMQREEADRLVMVAITAIQRR</sequence>
<dbReference type="Proteomes" id="UP000298252">
    <property type="component" value="Unassembled WGS sequence"/>
</dbReference>
<accession>A0A4V3I8K4</accession>
<organism evidence="1 3">
    <name type="scientific">Cryobacterium flavum</name>
    <dbReference type="NCBI Taxonomy" id="1424659"/>
    <lineage>
        <taxon>Bacteria</taxon>
        <taxon>Bacillati</taxon>
        <taxon>Actinomycetota</taxon>
        <taxon>Actinomycetes</taxon>
        <taxon>Micrococcales</taxon>
        <taxon>Microbacteriaceae</taxon>
        <taxon>Cryobacterium</taxon>
    </lineage>
</organism>
<evidence type="ECO:0000313" key="3">
    <source>
        <dbReference type="Proteomes" id="UP000199639"/>
    </source>
</evidence>
<gene>
    <name evidence="2" type="ORF">E3O21_13390</name>
    <name evidence="1" type="ORF">SAMN05216368_1278</name>
</gene>
<evidence type="ECO:0000313" key="1">
    <source>
        <dbReference type="EMBL" id="SDO60409.1"/>
    </source>
</evidence>
<reference evidence="1 3" key="1">
    <citation type="submission" date="2016-10" db="EMBL/GenBank/DDBJ databases">
        <authorList>
            <person name="Varghese N."/>
            <person name="Submissions S."/>
        </authorList>
    </citation>
    <scope>NUCLEOTIDE SEQUENCE [LARGE SCALE GENOMIC DNA]</scope>
    <source>
        <strain evidence="1 3">CGMCC 1.11215</strain>
    </source>
</reference>
<dbReference type="EMBL" id="FNIB01000027">
    <property type="protein sequence ID" value="SDO60409.1"/>
    <property type="molecule type" value="Genomic_DNA"/>
</dbReference>
<keyword evidence="4" id="KW-1185">Reference proteome</keyword>
<dbReference type="EMBL" id="SOFD01000033">
    <property type="protein sequence ID" value="TFB75046.1"/>
    <property type="molecule type" value="Genomic_DNA"/>
</dbReference>
<name>A0A4V3I8K4_9MICO</name>
<evidence type="ECO:0000313" key="2">
    <source>
        <dbReference type="EMBL" id="TFB75046.1"/>
    </source>
</evidence>
<reference evidence="2 4" key="2">
    <citation type="submission" date="2019-03" db="EMBL/GenBank/DDBJ databases">
        <title>Genomics of glacier-inhabiting Cryobacterium strains.</title>
        <authorList>
            <person name="Liu Q."/>
            <person name="Xin Y.-H."/>
        </authorList>
    </citation>
    <scope>NUCLEOTIDE SEQUENCE [LARGE SCALE GENOMIC DNA]</scope>
    <source>
        <strain evidence="2 4">Hh8</strain>
    </source>
</reference>
<protein>
    <submittedName>
        <fullName evidence="1">Uncharacterized protein</fullName>
    </submittedName>
</protein>
<dbReference type="Proteomes" id="UP000199639">
    <property type="component" value="Unassembled WGS sequence"/>
</dbReference>
<dbReference type="AlphaFoldDB" id="A0A4V3I8K4"/>
<proteinExistence type="predicted"/>
<evidence type="ECO:0000313" key="4">
    <source>
        <dbReference type="Proteomes" id="UP000298252"/>
    </source>
</evidence>
<dbReference type="RefSeq" id="WP_092342592.1">
    <property type="nucleotide sequence ID" value="NZ_FNIB01000027.1"/>
</dbReference>